<feature type="region of interest" description="Disordered" evidence="1">
    <location>
        <begin position="65"/>
        <end position="86"/>
    </location>
</feature>
<dbReference type="AlphaFoldDB" id="A0A5J4VGY3"/>
<dbReference type="Proteomes" id="UP000324800">
    <property type="component" value="Unassembled WGS sequence"/>
</dbReference>
<sequence>MAFFYVVSPSSVPIAEDADKEKERDKEIFNADCTVSILLNALELWYKGAKAKAEAIASGVSLEKSQNNLKKIPTKPKKNEAQAPPPKVEVVDVTQVNTDTSKQIVFDLFDGSGAPLLLSEHKNANAKDFIQSRQTYTANYRNPQDQQPPPQALVQPQGKQNAPGKVIKK</sequence>
<evidence type="ECO:0000313" key="2">
    <source>
        <dbReference type="EMBL" id="KAA6381629.1"/>
    </source>
</evidence>
<evidence type="ECO:0000256" key="1">
    <source>
        <dbReference type="SAM" id="MobiDB-lite"/>
    </source>
</evidence>
<accession>A0A5J4VGY3</accession>
<proteinExistence type="predicted"/>
<evidence type="ECO:0000313" key="3">
    <source>
        <dbReference type="Proteomes" id="UP000324800"/>
    </source>
</evidence>
<dbReference type="EMBL" id="SNRW01007213">
    <property type="protein sequence ID" value="KAA6381629.1"/>
    <property type="molecule type" value="Genomic_DNA"/>
</dbReference>
<organism evidence="2 3">
    <name type="scientific">Streblomastix strix</name>
    <dbReference type="NCBI Taxonomy" id="222440"/>
    <lineage>
        <taxon>Eukaryota</taxon>
        <taxon>Metamonada</taxon>
        <taxon>Preaxostyla</taxon>
        <taxon>Oxymonadida</taxon>
        <taxon>Streblomastigidae</taxon>
        <taxon>Streblomastix</taxon>
    </lineage>
</organism>
<reference evidence="2 3" key="1">
    <citation type="submission" date="2019-03" db="EMBL/GenBank/DDBJ databases">
        <title>Single cell metagenomics reveals metabolic interactions within the superorganism composed of flagellate Streblomastix strix and complex community of Bacteroidetes bacteria on its surface.</title>
        <authorList>
            <person name="Treitli S.C."/>
            <person name="Kolisko M."/>
            <person name="Husnik F."/>
            <person name="Keeling P."/>
            <person name="Hampl V."/>
        </authorList>
    </citation>
    <scope>NUCLEOTIDE SEQUENCE [LARGE SCALE GENOMIC DNA]</scope>
    <source>
        <strain evidence="2">ST1C</strain>
    </source>
</reference>
<comment type="caution">
    <text evidence="2">The sequence shown here is derived from an EMBL/GenBank/DDBJ whole genome shotgun (WGS) entry which is preliminary data.</text>
</comment>
<gene>
    <name evidence="2" type="ORF">EZS28_022844</name>
</gene>
<feature type="region of interest" description="Disordered" evidence="1">
    <location>
        <begin position="129"/>
        <end position="169"/>
    </location>
</feature>
<protein>
    <submittedName>
        <fullName evidence="2">Uncharacterized protein</fullName>
    </submittedName>
</protein>
<feature type="compositionally biased region" description="Polar residues" evidence="1">
    <location>
        <begin position="131"/>
        <end position="142"/>
    </location>
</feature>
<name>A0A5J4VGY3_9EUKA</name>